<gene>
    <name evidence="2" type="ORF">VNO78_25068</name>
</gene>
<reference evidence="2 3" key="1">
    <citation type="submission" date="2024-01" db="EMBL/GenBank/DDBJ databases">
        <title>The genomes of 5 underutilized Papilionoideae crops provide insights into root nodulation and disease resistanc.</title>
        <authorList>
            <person name="Jiang F."/>
        </authorList>
    </citation>
    <scope>NUCLEOTIDE SEQUENCE [LARGE SCALE GENOMIC DNA]</scope>
    <source>
        <strain evidence="2">DUOXIRENSHENG_FW03</strain>
        <tissue evidence="2">Leaves</tissue>
    </source>
</reference>
<feature type="compositionally biased region" description="Basic and acidic residues" evidence="1">
    <location>
        <begin position="179"/>
        <end position="189"/>
    </location>
</feature>
<name>A0AAN9XEY4_PSOTE</name>
<feature type="region of interest" description="Disordered" evidence="1">
    <location>
        <begin position="167"/>
        <end position="189"/>
    </location>
</feature>
<protein>
    <submittedName>
        <fullName evidence="2">Uncharacterized protein</fullName>
    </submittedName>
</protein>
<dbReference type="PANTHER" id="PTHR33472">
    <property type="entry name" value="OS01G0106600 PROTEIN"/>
    <property type="match status" value="1"/>
</dbReference>
<feature type="compositionally biased region" description="Polar residues" evidence="1">
    <location>
        <begin position="48"/>
        <end position="72"/>
    </location>
</feature>
<dbReference type="Proteomes" id="UP001386955">
    <property type="component" value="Unassembled WGS sequence"/>
</dbReference>
<dbReference type="EMBL" id="JAYMYS010000006">
    <property type="protein sequence ID" value="KAK7389775.1"/>
    <property type="molecule type" value="Genomic_DNA"/>
</dbReference>
<proteinExistence type="predicted"/>
<comment type="caution">
    <text evidence="2">The sequence shown here is derived from an EMBL/GenBank/DDBJ whole genome shotgun (WGS) entry which is preliminary data.</text>
</comment>
<organism evidence="2 3">
    <name type="scientific">Psophocarpus tetragonolobus</name>
    <name type="common">Winged bean</name>
    <name type="synonym">Dolichos tetragonolobus</name>
    <dbReference type="NCBI Taxonomy" id="3891"/>
    <lineage>
        <taxon>Eukaryota</taxon>
        <taxon>Viridiplantae</taxon>
        <taxon>Streptophyta</taxon>
        <taxon>Embryophyta</taxon>
        <taxon>Tracheophyta</taxon>
        <taxon>Spermatophyta</taxon>
        <taxon>Magnoliopsida</taxon>
        <taxon>eudicotyledons</taxon>
        <taxon>Gunneridae</taxon>
        <taxon>Pentapetalae</taxon>
        <taxon>rosids</taxon>
        <taxon>fabids</taxon>
        <taxon>Fabales</taxon>
        <taxon>Fabaceae</taxon>
        <taxon>Papilionoideae</taxon>
        <taxon>50 kb inversion clade</taxon>
        <taxon>NPAAA clade</taxon>
        <taxon>indigoferoid/millettioid clade</taxon>
        <taxon>Phaseoleae</taxon>
        <taxon>Psophocarpus</taxon>
    </lineage>
</organism>
<keyword evidence="3" id="KW-1185">Reference proteome</keyword>
<dbReference type="PANTHER" id="PTHR33472:SF1">
    <property type="entry name" value="EXTENSIN-RELATED"/>
    <property type="match status" value="1"/>
</dbReference>
<dbReference type="AlphaFoldDB" id="A0AAN9XEY4"/>
<feature type="region of interest" description="Disordered" evidence="1">
    <location>
        <begin position="1"/>
        <end position="106"/>
    </location>
</feature>
<sequence>MANPIPIRAWPRLASLRSNPESNPKPQLAEHDLKTTNTSSNDNKESATKSVPKTPDVQSPIQSQKLKLTTPITFPPSKLKAQPPLEINKGNGIGQNGKEVTSKENKMKEKGIRVITISGENKGAYMHITKSQKKLFHKMRGMYGNSNVQCVNNSMVFNTSLTHHDPGVHPIIPKNPFGHLKERVDGQRN</sequence>
<feature type="compositionally biased region" description="Polar residues" evidence="1">
    <location>
        <begin position="16"/>
        <end position="25"/>
    </location>
</feature>
<evidence type="ECO:0000256" key="1">
    <source>
        <dbReference type="SAM" id="MobiDB-lite"/>
    </source>
</evidence>
<evidence type="ECO:0000313" key="3">
    <source>
        <dbReference type="Proteomes" id="UP001386955"/>
    </source>
</evidence>
<accession>A0AAN9XEY4</accession>
<evidence type="ECO:0000313" key="2">
    <source>
        <dbReference type="EMBL" id="KAK7389775.1"/>
    </source>
</evidence>